<dbReference type="RefSeq" id="XP_056038735.1">
    <property type="nucleotide sequence ID" value="XM_056181741.1"/>
</dbReference>
<dbReference type="InterPro" id="IPR013088">
    <property type="entry name" value="Znf_NHR/GATA"/>
</dbReference>
<dbReference type="GO" id="GO:0045944">
    <property type="term" value="P:positive regulation of transcription by RNA polymerase II"/>
    <property type="evidence" value="ECO:0007669"/>
    <property type="project" value="TreeGrafter"/>
</dbReference>
<dbReference type="InterPro" id="IPR013860">
    <property type="entry name" value="AreA_GATA"/>
</dbReference>
<gene>
    <name evidence="11" type="primary">gaf1</name>
    <name evidence="11" type="ORF">SOMG_02950</name>
</gene>
<dbReference type="InterPro" id="IPR000679">
    <property type="entry name" value="Znf_GATA"/>
</dbReference>
<dbReference type="SMART" id="SM00401">
    <property type="entry name" value="ZnF_GATA"/>
    <property type="match status" value="1"/>
</dbReference>
<comment type="subcellular location">
    <subcellularLocation>
        <location evidence="1">Nucleus</location>
    </subcellularLocation>
</comment>
<keyword evidence="2" id="KW-0479">Metal-binding</keyword>
<dbReference type="FunFam" id="3.30.50.10:FF:000007">
    <property type="entry name" value="Nitrogen regulatory AreA, N-terminal"/>
    <property type="match status" value="1"/>
</dbReference>
<feature type="domain" description="GATA-type" evidence="10">
    <location>
        <begin position="621"/>
        <end position="668"/>
    </location>
</feature>
<feature type="compositionally biased region" description="Basic and acidic residues" evidence="9">
    <location>
        <begin position="1"/>
        <end position="30"/>
    </location>
</feature>
<dbReference type="CDD" id="cd00202">
    <property type="entry name" value="ZnF_GATA"/>
    <property type="match status" value="1"/>
</dbReference>
<reference evidence="11 12" key="1">
    <citation type="journal article" date="2023" name="G3 (Bethesda)">
        <title>A high-quality reference genome for the fission yeast Schizosaccharomyces osmophilus.</title>
        <authorList>
            <person name="Jia G.S."/>
            <person name="Zhang W.C."/>
            <person name="Liang Y."/>
            <person name="Liu X.H."/>
            <person name="Rhind N."/>
            <person name="Pidoux A."/>
            <person name="Brysch-Herzberg M."/>
            <person name="Du L.L."/>
        </authorList>
    </citation>
    <scope>NUCLEOTIDE SEQUENCE [LARGE SCALE GENOMIC DNA]</scope>
    <source>
        <strain evidence="11 12">CBS 15793</strain>
    </source>
</reference>
<dbReference type="GO" id="GO:0000978">
    <property type="term" value="F:RNA polymerase II cis-regulatory region sequence-specific DNA binding"/>
    <property type="evidence" value="ECO:0007669"/>
    <property type="project" value="TreeGrafter"/>
</dbReference>
<feature type="compositionally biased region" description="Basic and acidic residues" evidence="9">
    <location>
        <begin position="598"/>
        <end position="611"/>
    </location>
</feature>
<dbReference type="SUPFAM" id="SSF57716">
    <property type="entry name" value="Glucocorticoid receptor-like (DNA-binding domain)"/>
    <property type="match status" value="1"/>
</dbReference>
<evidence type="ECO:0000256" key="3">
    <source>
        <dbReference type="ARBA" id="ARBA00022771"/>
    </source>
</evidence>
<keyword evidence="4" id="KW-0862">Zinc</keyword>
<protein>
    <submittedName>
        <fullName evidence="11">DNA-binding transcription factor Gaf1</fullName>
    </submittedName>
</protein>
<keyword evidence="5" id="KW-0805">Transcription regulation</keyword>
<dbReference type="Pfam" id="PF08550">
    <property type="entry name" value="GATA_AreA"/>
    <property type="match status" value="1"/>
</dbReference>
<feature type="region of interest" description="Disordered" evidence="9">
    <location>
        <begin position="575"/>
        <end position="620"/>
    </location>
</feature>
<feature type="region of interest" description="Disordered" evidence="9">
    <location>
        <begin position="1"/>
        <end position="36"/>
    </location>
</feature>
<dbReference type="AlphaFoldDB" id="A0AAF0AX72"/>
<dbReference type="PROSITE" id="PS50114">
    <property type="entry name" value="GATA_ZN_FINGER_2"/>
    <property type="match status" value="1"/>
</dbReference>
<feature type="region of interest" description="Disordered" evidence="9">
    <location>
        <begin position="666"/>
        <end position="773"/>
    </location>
</feature>
<evidence type="ECO:0000259" key="10">
    <source>
        <dbReference type="PROSITE" id="PS50114"/>
    </source>
</evidence>
<dbReference type="Pfam" id="PF00320">
    <property type="entry name" value="GATA"/>
    <property type="match status" value="1"/>
</dbReference>
<feature type="compositionally biased region" description="Basic and acidic residues" evidence="9">
    <location>
        <begin position="731"/>
        <end position="743"/>
    </location>
</feature>
<dbReference type="Proteomes" id="UP001212411">
    <property type="component" value="Chromosome 2"/>
</dbReference>
<keyword evidence="11" id="KW-0238">DNA-binding</keyword>
<keyword evidence="12" id="KW-1185">Reference proteome</keyword>
<dbReference type="PROSITE" id="PS00344">
    <property type="entry name" value="GATA_ZN_FINGER_1"/>
    <property type="match status" value="1"/>
</dbReference>
<organism evidence="11 12">
    <name type="scientific">Schizosaccharomyces osmophilus</name>
    <dbReference type="NCBI Taxonomy" id="2545709"/>
    <lineage>
        <taxon>Eukaryota</taxon>
        <taxon>Fungi</taxon>
        <taxon>Dikarya</taxon>
        <taxon>Ascomycota</taxon>
        <taxon>Taphrinomycotina</taxon>
        <taxon>Schizosaccharomycetes</taxon>
        <taxon>Schizosaccharomycetales</taxon>
        <taxon>Schizosaccharomycetaceae</taxon>
        <taxon>Schizosaccharomyces</taxon>
    </lineage>
</organism>
<dbReference type="GO" id="GO:0008270">
    <property type="term" value="F:zinc ion binding"/>
    <property type="evidence" value="ECO:0007669"/>
    <property type="project" value="UniProtKB-KW"/>
</dbReference>
<dbReference type="PRINTS" id="PR00619">
    <property type="entry name" value="GATAZNFINGER"/>
</dbReference>
<keyword evidence="6" id="KW-0804">Transcription</keyword>
<keyword evidence="7" id="KW-0539">Nucleus</keyword>
<accession>A0AAF0AX72</accession>
<dbReference type="GO" id="GO:0001227">
    <property type="term" value="F:DNA-binding transcription repressor activity, RNA polymerase II-specific"/>
    <property type="evidence" value="ECO:0007669"/>
    <property type="project" value="UniProtKB-ARBA"/>
</dbReference>
<evidence type="ECO:0000313" key="12">
    <source>
        <dbReference type="Proteomes" id="UP001212411"/>
    </source>
</evidence>
<evidence type="ECO:0000256" key="9">
    <source>
        <dbReference type="SAM" id="MobiDB-lite"/>
    </source>
</evidence>
<feature type="compositionally biased region" description="Polar residues" evidence="9">
    <location>
        <begin position="93"/>
        <end position="117"/>
    </location>
</feature>
<dbReference type="InterPro" id="IPR039355">
    <property type="entry name" value="Transcription_factor_GATA"/>
</dbReference>
<evidence type="ECO:0000256" key="4">
    <source>
        <dbReference type="ARBA" id="ARBA00022833"/>
    </source>
</evidence>
<evidence type="ECO:0000256" key="6">
    <source>
        <dbReference type="ARBA" id="ARBA00023163"/>
    </source>
</evidence>
<dbReference type="GO" id="GO:0005634">
    <property type="term" value="C:nucleus"/>
    <property type="evidence" value="ECO:0007669"/>
    <property type="project" value="UniProtKB-SubCell"/>
</dbReference>
<dbReference type="GeneID" id="80876430"/>
<dbReference type="EMBL" id="CP115612">
    <property type="protein sequence ID" value="WBW74492.1"/>
    <property type="molecule type" value="Genomic_DNA"/>
</dbReference>
<evidence type="ECO:0000256" key="2">
    <source>
        <dbReference type="ARBA" id="ARBA00022723"/>
    </source>
</evidence>
<dbReference type="Gene3D" id="3.30.50.10">
    <property type="entry name" value="Erythroid Transcription Factor GATA-1, subunit A"/>
    <property type="match status" value="1"/>
</dbReference>
<proteinExistence type="predicted"/>
<feature type="compositionally biased region" description="Polar residues" evidence="9">
    <location>
        <begin position="672"/>
        <end position="686"/>
    </location>
</feature>
<name>A0AAF0AX72_9SCHI</name>
<evidence type="ECO:0000256" key="8">
    <source>
        <dbReference type="PROSITE-ProRule" id="PRU00094"/>
    </source>
</evidence>
<keyword evidence="3 8" id="KW-0863">Zinc-finger</keyword>
<feature type="compositionally biased region" description="Polar residues" evidence="9">
    <location>
        <begin position="282"/>
        <end position="294"/>
    </location>
</feature>
<evidence type="ECO:0000256" key="7">
    <source>
        <dbReference type="ARBA" id="ARBA00023242"/>
    </source>
</evidence>
<dbReference type="PANTHER" id="PTHR10071">
    <property type="entry name" value="TRANSCRIPTION FACTOR GATA FAMILY MEMBER"/>
    <property type="match status" value="1"/>
</dbReference>
<evidence type="ECO:0000256" key="5">
    <source>
        <dbReference type="ARBA" id="ARBA00023015"/>
    </source>
</evidence>
<feature type="compositionally biased region" description="Polar residues" evidence="9">
    <location>
        <begin position="717"/>
        <end position="729"/>
    </location>
</feature>
<feature type="region of interest" description="Disordered" evidence="9">
    <location>
        <begin position="275"/>
        <end position="297"/>
    </location>
</feature>
<dbReference type="PANTHER" id="PTHR10071:SF281">
    <property type="entry name" value="BOX A-BINDING FACTOR-RELATED"/>
    <property type="match status" value="1"/>
</dbReference>
<dbReference type="KEGG" id="som:SOMG_02950"/>
<evidence type="ECO:0000256" key="1">
    <source>
        <dbReference type="ARBA" id="ARBA00004123"/>
    </source>
</evidence>
<evidence type="ECO:0000313" key="11">
    <source>
        <dbReference type="EMBL" id="WBW74492.1"/>
    </source>
</evidence>
<feature type="compositionally biased region" description="Polar residues" evidence="9">
    <location>
        <begin position="577"/>
        <end position="597"/>
    </location>
</feature>
<sequence length="846" mass="91216">MDLKFNEIFKESDHPALQKRLDPSASKQDHSSQNPSDMALDLWKMMSKAKSDIQNGRRVENLSWRLMSINLQKQSNLSNNAFPSNVSACSKFSPNPLTPHSNPHSSDNVSLNSGTPDQKSDPNCLMNTLPSYSVPTDTTGSSMMEFNYLQRRVRKTSFNEASAKSKKRPITSTHFPSNDVDFSMNLDSHPFSSPKIHASDSFDATKKSVDHTSSSSFPASTPIDYFDSRPSSSLAAGLQSVPIPSASGIVNPMNQHMNSTTAPATRQSDIDALGLDFDMTPSEPSSSFQDNNGFPSFVDAGTNHDESLFSSSAATSFSFEHGPSSFPVPGSISTGSLRGQAPSEGGFGTSYNSQNLYGISSPLSAGVTPTQSFFPEPANNNMFEIPKQSADVSSPLTSSPGSFPNMSSLHMTSSLPNSTSHAGIRRSPMFRSGSNRSVGNFAQPVDLNQDQNESVGGSFQRGNEWTGGDSNGIGLNNSLPGSDMFSPPFMRIGTAMGTAPLRNNSVSSFSHNYLHQSSPQFAAVPHRKVNTQEPSLMGSSPGIYNHMPYLNRSTSSTSVAGTPVEGMSTGMKKRASATGSVPSLPLLNQNGDQISDSTVKEKPMEDKKENNQKGMSGTPTCTNCHTHTTPLWRRSPDGQPLCNACGLFMKINGVVRPLSLKTDVIKKRNRGAGSNTSVPASRSATPRKSVPRKGGYKQSTSSKPATKEEAKAKPTTGQKSYSPSFTQQPGIHDDSLMMDRRASVESPMMQDSSVRQPSAMLSPEFTQNSSEFGMPFNKGMSSANHMRESSIEKIKSEAPQAVNSPLFDTFDTDLGMPSITDPQTMGVDAADLHRVSKSSWDWYSVM</sequence>
<feature type="region of interest" description="Disordered" evidence="9">
    <location>
        <begin position="93"/>
        <end position="128"/>
    </location>
</feature>